<dbReference type="CDD" id="cd00519">
    <property type="entry name" value="Lipase_3"/>
    <property type="match status" value="1"/>
</dbReference>
<comment type="subcellular location">
    <subcellularLocation>
        <location evidence="1">Plastid</location>
        <location evidence="1">Chloroplast</location>
    </subcellularLocation>
</comment>
<accession>A0AA38CHP9</accession>
<feature type="domain" description="Fungal lipase-type" evidence="10">
    <location>
        <begin position="163"/>
        <end position="334"/>
    </location>
</feature>
<evidence type="ECO:0000256" key="9">
    <source>
        <dbReference type="SAM" id="MobiDB-lite"/>
    </source>
</evidence>
<protein>
    <recommendedName>
        <fullName evidence="10">Fungal lipase-type domain-containing protein</fullName>
    </recommendedName>
</protein>
<dbReference type="GO" id="GO:0004620">
    <property type="term" value="F:phospholipase activity"/>
    <property type="evidence" value="ECO:0007669"/>
    <property type="project" value="TreeGrafter"/>
</dbReference>
<keyword evidence="12" id="KW-1185">Reference proteome</keyword>
<dbReference type="Pfam" id="PF01764">
    <property type="entry name" value="Lipase_3"/>
    <property type="match status" value="1"/>
</dbReference>
<keyword evidence="4" id="KW-0934">Plastid</keyword>
<evidence type="ECO:0000256" key="3">
    <source>
        <dbReference type="ARBA" id="ARBA00022528"/>
    </source>
</evidence>
<reference evidence="11 12" key="1">
    <citation type="journal article" date="2021" name="Nat. Plants">
        <title>The Taxus genome provides insights into paclitaxel biosynthesis.</title>
        <authorList>
            <person name="Xiong X."/>
            <person name="Gou J."/>
            <person name="Liao Q."/>
            <person name="Li Y."/>
            <person name="Zhou Q."/>
            <person name="Bi G."/>
            <person name="Li C."/>
            <person name="Du R."/>
            <person name="Wang X."/>
            <person name="Sun T."/>
            <person name="Guo L."/>
            <person name="Liang H."/>
            <person name="Lu P."/>
            <person name="Wu Y."/>
            <person name="Zhang Z."/>
            <person name="Ro D.K."/>
            <person name="Shang Y."/>
            <person name="Huang S."/>
            <person name="Yan J."/>
        </authorList>
    </citation>
    <scope>NUCLEOTIDE SEQUENCE [LARGE SCALE GENOMIC DNA]</scope>
    <source>
        <strain evidence="11">Ta-2019</strain>
    </source>
</reference>
<keyword evidence="3" id="KW-0150">Chloroplast</keyword>
<evidence type="ECO:0000313" key="11">
    <source>
        <dbReference type="EMBL" id="KAH9297078.1"/>
    </source>
</evidence>
<keyword evidence="6" id="KW-0809">Transit peptide</keyword>
<dbReference type="InterPro" id="IPR002921">
    <property type="entry name" value="Fungal_lipase-type"/>
</dbReference>
<keyword evidence="7" id="KW-0442">Lipid degradation</keyword>
<evidence type="ECO:0000259" key="10">
    <source>
        <dbReference type="Pfam" id="PF01764"/>
    </source>
</evidence>
<dbReference type="PANTHER" id="PTHR31403">
    <property type="entry name" value="PHOSPHOLIPASE A1-IBETA2, CHLOROPLASTIC"/>
    <property type="match status" value="1"/>
</dbReference>
<keyword evidence="5" id="KW-0378">Hydrolase</keyword>
<dbReference type="Gene3D" id="3.40.50.1820">
    <property type="entry name" value="alpha/beta hydrolase"/>
    <property type="match status" value="1"/>
</dbReference>
<evidence type="ECO:0000256" key="7">
    <source>
        <dbReference type="ARBA" id="ARBA00022963"/>
    </source>
</evidence>
<evidence type="ECO:0000256" key="1">
    <source>
        <dbReference type="ARBA" id="ARBA00004229"/>
    </source>
</evidence>
<dbReference type="OMA" id="ERTRECD"/>
<dbReference type="PANTHER" id="PTHR31403:SF7">
    <property type="entry name" value="PHOSPHOLIPASE A1-IGAMMA3, CHLOROPLASTIC"/>
    <property type="match status" value="1"/>
</dbReference>
<comment type="similarity">
    <text evidence="2">Belongs to the AB hydrolase superfamily. Lipase family.</text>
</comment>
<evidence type="ECO:0000256" key="5">
    <source>
        <dbReference type="ARBA" id="ARBA00022801"/>
    </source>
</evidence>
<dbReference type="SUPFAM" id="SSF53474">
    <property type="entry name" value="alpha/beta-Hydrolases"/>
    <property type="match status" value="1"/>
</dbReference>
<evidence type="ECO:0000313" key="12">
    <source>
        <dbReference type="Proteomes" id="UP000824469"/>
    </source>
</evidence>
<gene>
    <name evidence="11" type="ORF">KI387_028760</name>
</gene>
<evidence type="ECO:0000256" key="2">
    <source>
        <dbReference type="ARBA" id="ARBA00010701"/>
    </source>
</evidence>
<keyword evidence="8" id="KW-0443">Lipid metabolism</keyword>
<feature type="region of interest" description="Disordered" evidence="9">
    <location>
        <begin position="1"/>
        <end position="32"/>
    </location>
</feature>
<evidence type="ECO:0000256" key="8">
    <source>
        <dbReference type="ARBA" id="ARBA00023098"/>
    </source>
</evidence>
<dbReference type="AlphaFoldDB" id="A0AA38CHP9"/>
<feature type="compositionally biased region" description="Polar residues" evidence="9">
    <location>
        <begin position="15"/>
        <end position="32"/>
    </location>
</feature>
<dbReference type="GO" id="GO:0016042">
    <property type="term" value="P:lipid catabolic process"/>
    <property type="evidence" value="ECO:0007669"/>
    <property type="project" value="UniProtKB-KW"/>
</dbReference>
<sequence>MADFPLPSVDRNDSSDNTYKTMSSLPTSSQISGCKDGSQAELCDVWRDIQGANNWNGLLDPINPILKSEALRYGHFARLCYDAFDGDGYGTCKHSKRELFDKMGVSNTVCIGYQVTKYIYANTDVLRSFFGDKSQDIKGVWLGFVAVSVDTNQLRRLGRRDIVIVWRGNQTTQEWIQDLKDFLVPARLSYKCERTCKDRQPANEGVRIERGFLTCYTSTIHHHEDSVGKFANVSARDLVIAEICRLLKVYENEIDDLSITFTGHSLGAALATLSAYDIKQMLNSKYCSRIPVTVFSFASPRVGNLAFAKQVEQIGVKVLRLVNEADVVPKVPGVLLNENMGFLSKWLNWLPWTYFHVGVELNFSNISPFSIHANNLAYSHKLDVYLNLLEGYNVSQALNSSP</sequence>
<proteinExistence type="inferred from homology"/>
<dbReference type="EMBL" id="JAHRHJ020000010">
    <property type="protein sequence ID" value="KAH9297078.1"/>
    <property type="molecule type" value="Genomic_DNA"/>
</dbReference>
<dbReference type="Proteomes" id="UP000824469">
    <property type="component" value="Unassembled WGS sequence"/>
</dbReference>
<evidence type="ECO:0000256" key="4">
    <source>
        <dbReference type="ARBA" id="ARBA00022640"/>
    </source>
</evidence>
<name>A0AA38CHP9_TAXCH</name>
<comment type="caution">
    <text evidence="11">The sequence shown here is derived from an EMBL/GenBank/DDBJ whole genome shotgun (WGS) entry which is preliminary data.</text>
</comment>
<dbReference type="GO" id="GO:0009507">
    <property type="term" value="C:chloroplast"/>
    <property type="evidence" value="ECO:0007669"/>
    <property type="project" value="UniProtKB-SubCell"/>
</dbReference>
<organism evidence="11 12">
    <name type="scientific">Taxus chinensis</name>
    <name type="common">Chinese yew</name>
    <name type="synonym">Taxus wallichiana var. chinensis</name>
    <dbReference type="NCBI Taxonomy" id="29808"/>
    <lineage>
        <taxon>Eukaryota</taxon>
        <taxon>Viridiplantae</taxon>
        <taxon>Streptophyta</taxon>
        <taxon>Embryophyta</taxon>
        <taxon>Tracheophyta</taxon>
        <taxon>Spermatophyta</taxon>
        <taxon>Pinopsida</taxon>
        <taxon>Pinidae</taxon>
        <taxon>Conifers II</taxon>
        <taxon>Cupressales</taxon>
        <taxon>Taxaceae</taxon>
        <taxon>Taxus</taxon>
    </lineage>
</organism>
<evidence type="ECO:0000256" key="6">
    <source>
        <dbReference type="ARBA" id="ARBA00022946"/>
    </source>
</evidence>
<dbReference type="InterPro" id="IPR029058">
    <property type="entry name" value="AB_hydrolase_fold"/>
</dbReference>